<evidence type="ECO:0000313" key="4">
    <source>
        <dbReference type="Proteomes" id="UP001221757"/>
    </source>
</evidence>
<dbReference type="InterPro" id="IPR040521">
    <property type="entry name" value="KDZ"/>
</dbReference>
<dbReference type="InterPro" id="IPR041457">
    <property type="entry name" value="CxC2_KDZ-assoc"/>
</dbReference>
<dbReference type="Pfam" id="PF18803">
    <property type="entry name" value="CxC2"/>
    <property type="match status" value="2"/>
</dbReference>
<evidence type="ECO:0000259" key="2">
    <source>
        <dbReference type="Pfam" id="PF18803"/>
    </source>
</evidence>
<gene>
    <name evidence="3" type="ORF">B0H17DRAFT_1185128</name>
</gene>
<dbReference type="Proteomes" id="UP001221757">
    <property type="component" value="Unassembled WGS sequence"/>
</dbReference>
<keyword evidence="4" id="KW-1185">Reference proteome</keyword>
<reference evidence="3" key="1">
    <citation type="submission" date="2023-03" db="EMBL/GenBank/DDBJ databases">
        <title>Massive genome expansion in bonnet fungi (Mycena s.s.) driven by repeated elements and novel gene families across ecological guilds.</title>
        <authorList>
            <consortium name="Lawrence Berkeley National Laboratory"/>
            <person name="Harder C.B."/>
            <person name="Miyauchi S."/>
            <person name="Viragh M."/>
            <person name="Kuo A."/>
            <person name="Thoen E."/>
            <person name="Andreopoulos B."/>
            <person name="Lu D."/>
            <person name="Skrede I."/>
            <person name="Drula E."/>
            <person name="Henrissat B."/>
            <person name="Morin E."/>
            <person name="Kohler A."/>
            <person name="Barry K."/>
            <person name="LaButti K."/>
            <person name="Morin E."/>
            <person name="Salamov A."/>
            <person name="Lipzen A."/>
            <person name="Mereny Z."/>
            <person name="Hegedus B."/>
            <person name="Baldrian P."/>
            <person name="Stursova M."/>
            <person name="Weitz H."/>
            <person name="Taylor A."/>
            <person name="Grigoriev I.V."/>
            <person name="Nagy L.G."/>
            <person name="Martin F."/>
            <person name="Kauserud H."/>
        </authorList>
    </citation>
    <scope>NUCLEOTIDE SEQUENCE</scope>
    <source>
        <strain evidence="3">CBHHK067</strain>
    </source>
</reference>
<feature type="domain" description="CxC2-like cysteine cluster KDZ transposase-associated" evidence="2">
    <location>
        <begin position="38"/>
        <end position="129"/>
    </location>
</feature>
<sequence>MCVLGAMCCQDFLVRTHQSYPTHRIEEWEGAQLTTRTLQDLGLHVHLRHVGEHCPGPLPREIVLISMRGVHTIDVDFCTCENALSEDAQLRELGWYHPNPNTILQYADGQDTLKQLRCAWRQRRIVLYHWERHVQGQKESERTQAVIRKINAKIARQQHRYRDRLSHFASTMAKTAKEMELGLLVNNTFSGSSSARPWSLDQNSQLVLLGANGAQATGPAPAPWCIIYKGPPSTIVPHKRAPPAHASTGIRPRRCRGPSPAELGKREDQDVPLAEEHLYLDAVRPMVDENVVPKEHHKCGICHKIKLHPVSIWLQKKWMCPVCIKVIREAPFRHYGEEDSIESDYPAWHDSSRVAYRNCAPEPPAMWTHKPHTSQVVATLSDGRRGLGMPTIVNTSRQQPSYFQEDPATNAALEAEDFSYIMGDQSLPKYPLKAWMEFRDEYLDKMLRLEGRGNSISHATCALCGSDGPMFRCAQQLCHGPEMFCEACVVVKHVFLPTDWIEQWNGEYFERCSLYSLGLVVQLGHPPGFTCGTSTPTHKDFVVINLTGIHHVKLAFCECDSHISHRQQLMRVRLWPATVKKPQTCATFAVIQLFQIINCLGKVAAHNFIRSLELLTNNDGLTPPPVHSFLLFDSQRHPMLTKFATRIVVARSATLGNSPGGVHGTAQGELALRCRASLQPGRNLPDGWDRINWEEMPEDLWYKYFLFLTQDCNLRLINLDVSSAANNPIIGDGLGYFVNQEKYASFLRTHVSEEEISSCSGFQAMFLANRKRLKGLWTTGVVPNFHLPPHKPLCHSPFSFHWMWGAGRTHGETVEQNWEFTNGAAASTKMMGLGTWVSTLEDLLSFHNWRRLIHRDVFDAFNAALEEQAPELVANWKGWVAEWESRQHTDGTESSFEVAEKVTTMKKIHVRLAKEELVTSGEGEEVEREDTLSMFILMGLEIEESQRHLAIDVKAIANPTTLQDLDFFKQRTALTKHIRAFCKTQRAYMPHHALWDTEADRDTEAVRLFMPSDIADRVKRIKACAEGLPGGVLCLNNVRIHKAKLRYRYARNALLRLRENDDWERDLRVLEEDDVQVLNERALTEEERAQRETVHDLRDVEEGGVAAYGVVAQGEGRRTLSWIWYTAKVGEPTEQELVEGCSVALRVEWCKAYARMRRWDEDVVLVEEEMHRTIQYGYWEAGEWLQRSVAREGTVTPELEEGLKAYALEQTHHKAKTCEKLLGDWACVREWGRAYLTRETLPSDRMGTMNQPAVDDDEDDDAEDEEGTFLGRGCTAHGALRIWGHGTRRLPARSRGAGLGGSISGPQERTMRCTANRLHESRGAGLGESISGPRERAVQCTARLGSRVHADPLRESRGVGLGGSISGLRERAERPCESRGAGLGAHSVQRSAPGRGGAFLGRGWTWGHCNVATSFGAEAGDSGEGWGEHNSEEQEETDLVTGKKKCYASDDPNRAWRLLNQTFLDKMVRREGLGDSLADPWCSCCPADSPSPSTRLFRCEDCGMFLQCGNCILERHPLQPLHAVKEWKGGFWAEVTLLELRLVFQLGHGGLPCKQPKPACEMVVIHTNRLHIVNIRDCGTLQQRLIQ</sequence>
<evidence type="ECO:0000313" key="3">
    <source>
        <dbReference type="EMBL" id="KAJ7661813.1"/>
    </source>
</evidence>
<comment type="caution">
    <text evidence="3">The sequence shown here is derived from an EMBL/GenBank/DDBJ whole genome shotgun (WGS) entry which is preliminary data.</text>
</comment>
<accession>A0AAD7G5L6</accession>
<feature type="region of interest" description="Disordered" evidence="1">
    <location>
        <begin position="240"/>
        <end position="267"/>
    </location>
</feature>
<organism evidence="3 4">
    <name type="scientific">Mycena rosella</name>
    <name type="common">Pink bonnet</name>
    <name type="synonym">Agaricus rosellus</name>
    <dbReference type="NCBI Taxonomy" id="1033263"/>
    <lineage>
        <taxon>Eukaryota</taxon>
        <taxon>Fungi</taxon>
        <taxon>Dikarya</taxon>
        <taxon>Basidiomycota</taxon>
        <taxon>Agaricomycotina</taxon>
        <taxon>Agaricomycetes</taxon>
        <taxon>Agaricomycetidae</taxon>
        <taxon>Agaricales</taxon>
        <taxon>Marasmiineae</taxon>
        <taxon>Mycenaceae</taxon>
        <taxon>Mycena</taxon>
    </lineage>
</organism>
<evidence type="ECO:0000256" key="1">
    <source>
        <dbReference type="SAM" id="MobiDB-lite"/>
    </source>
</evidence>
<name>A0AAD7G5L6_MYCRO</name>
<dbReference type="EMBL" id="JARKIE010000246">
    <property type="protein sequence ID" value="KAJ7661813.1"/>
    <property type="molecule type" value="Genomic_DNA"/>
</dbReference>
<feature type="domain" description="CxC2-like cysteine cluster KDZ transposase-associated" evidence="2">
    <location>
        <begin position="514"/>
        <end position="619"/>
    </location>
</feature>
<dbReference type="Pfam" id="PF18758">
    <property type="entry name" value="KDZ"/>
    <property type="match status" value="1"/>
</dbReference>
<feature type="region of interest" description="Disordered" evidence="1">
    <location>
        <begin position="1420"/>
        <end position="1442"/>
    </location>
</feature>
<feature type="compositionally biased region" description="Acidic residues" evidence="1">
    <location>
        <begin position="1254"/>
        <end position="1265"/>
    </location>
</feature>
<proteinExistence type="predicted"/>
<feature type="region of interest" description="Disordered" evidence="1">
    <location>
        <begin position="1243"/>
        <end position="1265"/>
    </location>
</feature>
<protein>
    <recommendedName>
        <fullName evidence="2">CxC2-like cysteine cluster KDZ transposase-associated domain-containing protein</fullName>
    </recommendedName>
</protein>